<proteinExistence type="predicted"/>
<keyword evidence="2" id="KW-1185">Reference proteome</keyword>
<comment type="caution">
    <text evidence="1">The sequence shown here is derived from an EMBL/GenBank/DDBJ whole genome shotgun (WGS) entry which is preliminary data.</text>
</comment>
<evidence type="ECO:0000313" key="1">
    <source>
        <dbReference type="EMBL" id="KAJ9654766.1"/>
    </source>
</evidence>
<dbReference type="Proteomes" id="UP001172386">
    <property type="component" value="Unassembled WGS sequence"/>
</dbReference>
<reference evidence="1" key="1">
    <citation type="submission" date="2022-10" db="EMBL/GenBank/DDBJ databases">
        <title>Culturing micro-colonial fungi from biological soil crusts in the Mojave desert and describing Neophaeococcomyces mojavensis, and introducing the new genera and species Taxawa tesnikishii.</title>
        <authorList>
            <person name="Kurbessoian T."/>
            <person name="Stajich J.E."/>
        </authorList>
    </citation>
    <scope>NUCLEOTIDE SEQUENCE</scope>
    <source>
        <strain evidence="1">JES_112</strain>
    </source>
</reference>
<evidence type="ECO:0000313" key="2">
    <source>
        <dbReference type="Proteomes" id="UP001172386"/>
    </source>
</evidence>
<protein>
    <submittedName>
        <fullName evidence="1">Uncharacterized protein</fullName>
    </submittedName>
</protein>
<dbReference type="EMBL" id="JAPDRQ010000112">
    <property type="protein sequence ID" value="KAJ9654766.1"/>
    <property type="molecule type" value="Genomic_DNA"/>
</dbReference>
<sequence>MQYTMNQQKSPILLAPGPTEVDPVVLNAMSTGAESHFAQPFADTFGETLTMLRTLFQSQDPRAQPFVIGGSGSLGWDFVATNFIEPGERVLCLSTGFFSDAFAECISTYGALTNKLTVPLGAAHDLEVVERELRTAKYKALVATHVETSTGVLTPLKPLSDLIKRVSPETLFIVDGVASIGAEEFYFDEWEIDVVATGSQKALSCPPGLSILMVSALALEVALARKAPPASWYASLSRWLPIMQSYEKKEVKYFATPPTQLVHALHAVLTGIVSQPLEQRFRQHREKSDQVKKAIRELGLTQLVVHPQYEANGLTAFWLPSGLEAKEFLATMALKGFVISGGMHKTLGQKYVRFGHMGYSVVSEPTKHIDKGVQVVRESIMEFYTSRLRESTVTTQVNVDYEHSVCSDLWQIDGQKVLDLGIEVL</sequence>
<gene>
    <name evidence="1" type="ORF">H2198_006205</name>
</gene>
<accession>A0ACC3A3H1</accession>
<name>A0ACC3A3H1_9EURO</name>
<organism evidence="1 2">
    <name type="scientific">Neophaeococcomyces mojaviensis</name>
    <dbReference type="NCBI Taxonomy" id="3383035"/>
    <lineage>
        <taxon>Eukaryota</taxon>
        <taxon>Fungi</taxon>
        <taxon>Dikarya</taxon>
        <taxon>Ascomycota</taxon>
        <taxon>Pezizomycotina</taxon>
        <taxon>Eurotiomycetes</taxon>
        <taxon>Chaetothyriomycetidae</taxon>
        <taxon>Chaetothyriales</taxon>
        <taxon>Chaetothyriales incertae sedis</taxon>
        <taxon>Neophaeococcomyces</taxon>
    </lineage>
</organism>